<evidence type="ECO:0000313" key="1">
    <source>
        <dbReference type="EMBL" id="ANE46319.1"/>
    </source>
</evidence>
<gene>
    <name evidence="1" type="ORF">SY83_08550</name>
</gene>
<dbReference type="PATRIC" id="fig|1178515.4.peg.1704"/>
<dbReference type="STRING" id="1178515.SY83_08550"/>
<accession>A0A172TGY9</accession>
<reference evidence="1 2" key="1">
    <citation type="submission" date="2015-01" db="EMBL/GenBank/DDBJ databases">
        <title>Paenibacillus swuensis/DY6/whole genome sequencing.</title>
        <authorList>
            <person name="Kim M.K."/>
            <person name="Srinivasan S."/>
            <person name="Lee J.-J."/>
        </authorList>
    </citation>
    <scope>NUCLEOTIDE SEQUENCE [LARGE SCALE GENOMIC DNA]</scope>
    <source>
        <strain evidence="1 2">DY6</strain>
    </source>
</reference>
<dbReference type="AlphaFoldDB" id="A0A172TGY9"/>
<dbReference type="RefSeq" id="WP_068605858.1">
    <property type="nucleotide sequence ID" value="NZ_CP011388.1"/>
</dbReference>
<dbReference type="KEGG" id="pswu:SY83_08550"/>
<sequence length="119" mass="12804">MDNKNIDTWYEQQCSSVGMESGKTPRAKKLLAFTLMMALPAATTGCSSNAASADAYSECQWEKEKYGYEYDCDDDTSSSSWYSTHGYSSKKSAIKAGTAYYKAKGFGSGGTSKGSWSGG</sequence>
<evidence type="ECO:0000313" key="2">
    <source>
        <dbReference type="Proteomes" id="UP000076927"/>
    </source>
</evidence>
<dbReference type="OrthoDB" id="9923491at2"/>
<protein>
    <submittedName>
        <fullName evidence="1">Uncharacterized protein</fullName>
    </submittedName>
</protein>
<name>A0A172TGY9_9BACL</name>
<dbReference type="EMBL" id="CP011388">
    <property type="protein sequence ID" value="ANE46319.1"/>
    <property type="molecule type" value="Genomic_DNA"/>
</dbReference>
<organism evidence="1 2">
    <name type="scientific">Paenibacillus swuensis</name>
    <dbReference type="NCBI Taxonomy" id="1178515"/>
    <lineage>
        <taxon>Bacteria</taxon>
        <taxon>Bacillati</taxon>
        <taxon>Bacillota</taxon>
        <taxon>Bacilli</taxon>
        <taxon>Bacillales</taxon>
        <taxon>Paenibacillaceae</taxon>
        <taxon>Paenibacillus</taxon>
    </lineage>
</organism>
<proteinExistence type="predicted"/>
<dbReference type="Proteomes" id="UP000076927">
    <property type="component" value="Chromosome"/>
</dbReference>
<keyword evidence="2" id="KW-1185">Reference proteome</keyword>